<dbReference type="GO" id="GO:0003985">
    <property type="term" value="F:acetyl-CoA C-acetyltransferase activity"/>
    <property type="evidence" value="ECO:0007669"/>
    <property type="project" value="TreeGrafter"/>
</dbReference>
<evidence type="ECO:0000259" key="7">
    <source>
        <dbReference type="Pfam" id="PF02803"/>
    </source>
</evidence>
<evidence type="ECO:0000256" key="1">
    <source>
        <dbReference type="ARBA" id="ARBA00010982"/>
    </source>
</evidence>
<dbReference type="Gene3D" id="3.40.47.10">
    <property type="match status" value="2"/>
</dbReference>
<protein>
    <submittedName>
        <fullName evidence="8">Acetyl-CoA C-acyltransferase family protein</fullName>
    </submittedName>
</protein>
<keyword evidence="3 5" id="KW-0012">Acyltransferase</keyword>
<dbReference type="InterPro" id="IPR020615">
    <property type="entry name" value="Thiolase_acyl_enz_int_AS"/>
</dbReference>
<dbReference type="PROSITE" id="PS00099">
    <property type="entry name" value="THIOLASE_3"/>
    <property type="match status" value="1"/>
</dbReference>
<dbReference type="GO" id="GO:0006635">
    <property type="term" value="P:fatty acid beta-oxidation"/>
    <property type="evidence" value="ECO:0007669"/>
    <property type="project" value="TreeGrafter"/>
</dbReference>
<keyword evidence="9" id="KW-1185">Reference proteome</keyword>
<dbReference type="InterPro" id="IPR016039">
    <property type="entry name" value="Thiolase-like"/>
</dbReference>
<dbReference type="PROSITE" id="PS00098">
    <property type="entry name" value="THIOLASE_1"/>
    <property type="match status" value="1"/>
</dbReference>
<dbReference type="InterPro" id="IPR002155">
    <property type="entry name" value="Thiolase"/>
</dbReference>
<dbReference type="NCBIfam" id="TIGR01930">
    <property type="entry name" value="AcCoA-C-Actrans"/>
    <property type="match status" value="1"/>
</dbReference>
<evidence type="ECO:0000259" key="6">
    <source>
        <dbReference type="Pfam" id="PF00108"/>
    </source>
</evidence>
<comment type="similarity">
    <text evidence="1 5">Belongs to the thiolase-like superfamily. Thiolase family.</text>
</comment>
<gene>
    <name evidence="8" type="ORF">JJB74_07255</name>
</gene>
<accession>A0A934W0R4</accession>
<feature type="active site" description="Proton acceptor" evidence="4">
    <location>
        <position position="351"/>
    </location>
</feature>
<dbReference type="PANTHER" id="PTHR18919">
    <property type="entry name" value="ACETYL-COA C-ACYLTRANSFERASE"/>
    <property type="match status" value="1"/>
</dbReference>
<evidence type="ECO:0000313" key="9">
    <source>
        <dbReference type="Proteomes" id="UP000622890"/>
    </source>
</evidence>
<dbReference type="InterPro" id="IPR020610">
    <property type="entry name" value="Thiolase_AS"/>
</dbReference>
<dbReference type="Proteomes" id="UP000622890">
    <property type="component" value="Unassembled WGS sequence"/>
</dbReference>
<feature type="domain" description="Thiolase C-terminal" evidence="7">
    <location>
        <begin position="273"/>
        <end position="394"/>
    </location>
</feature>
<name>A0A934W0R4_9BURK</name>
<dbReference type="PROSITE" id="PS00737">
    <property type="entry name" value="THIOLASE_2"/>
    <property type="match status" value="1"/>
</dbReference>
<dbReference type="FunFam" id="3.40.47.10:FF:000010">
    <property type="entry name" value="Acetyl-CoA acetyltransferase (Thiolase)"/>
    <property type="match status" value="1"/>
</dbReference>
<dbReference type="PANTHER" id="PTHR18919:SF107">
    <property type="entry name" value="ACETYL-COA ACETYLTRANSFERASE, CYTOSOLIC"/>
    <property type="match status" value="1"/>
</dbReference>
<evidence type="ECO:0000256" key="2">
    <source>
        <dbReference type="ARBA" id="ARBA00022679"/>
    </source>
</evidence>
<dbReference type="RefSeq" id="WP_200591145.1">
    <property type="nucleotide sequence ID" value="NZ_JAEPBG010000002.1"/>
</dbReference>
<dbReference type="InterPro" id="IPR020613">
    <property type="entry name" value="Thiolase_CS"/>
</dbReference>
<dbReference type="Pfam" id="PF02803">
    <property type="entry name" value="Thiolase_C"/>
    <property type="match status" value="1"/>
</dbReference>
<dbReference type="NCBIfam" id="NF006552">
    <property type="entry name" value="PRK09051.1"/>
    <property type="match status" value="1"/>
</dbReference>
<organism evidence="8 9">
    <name type="scientific">Noviherbaspirillum pedocola</name>
    <dbReference type="NCBI Taxonomy" id="2801341"/>
    <lineage>
        <taxon>Bacteria</taxon>
        <taxon>Pseudomonadati</taxon>
        <taxon>Pseudomonadota</taxon>
        <taxon>Betaproteobacteria</taxon>
        <taxon>Burkholderiales</taxon>
        <taxon>Oxalobacteraceae</taxon>
        <taxon>Noviherbaspirillum</taxon>
    </lineage>
</organism>
<evidence type="ECO:0000256" key="4">
    <source>
        <dbReference type="PIRSR" id="PIRSR000429-1"/>
    </source>
</evidence>
<dbReference type="AlphaFoldDB" id="A0A934W0R4"/>
<dbReference type="Pfam" id="PF00108">
    <property type="entry name" value="Thiolase_N"/>
    <property type="match status" value="1"/>
</dbReference>
<dbReference type="EMBL" id="JAEPBG010000002">
    <property type="protein sequence ID" value="MBK4734396.1"/>
    <property type="molecule type" value="Genomic_DNA"/>
</dbReference>
<dbReference type="SUPFAM" id="SSF53901">
    <property type="entry name" value="Thiolase-like"/>
    <property type="match status" value="2"/>
</dbReference>
<dbReference type="CDD" id="cd00751">
    <property type="entry name" value="thiolase"/>
    <property type="match status" value="1"/>
</dbReference>
<evidence type="ECO:0000256" key="3">
    <source>
        <dbReference type="ARBA" id="ARBA00023315"/>
    </source>
</evidence>
<comment type="caution">
    <text evidence="8">The sequence shown here is derived from an EMBL/GenBank/DDBJ whole genome shotgun (WGS) entry which is preliminary data.</text>
</comment>
<evidence type="ECO:0000313" key="8">
    <source>
        <dbReference type="EMBL" id="MBK4734396.1"/>
    </source>
</evidence>
<feature type="active site" description="Acyl-thioester intermediate" evidence="4">
    <location>
        <position position="91"/>
    </location>
</feature>
<keyword evidence="2 5" id="KW-0808">Transferase</keyword>
<feature type="active site" description="Proton acceptor" evidence="4">
    <location>
        <position position="381"/>
    </location>
</feature>
<dbReference type="InterPro" id="IPR020617">
    <property type="entry name" value="Thiolase_C"/>
</dbReference>
<dbReference type="InterPro" id="IPR020616">
    <property type="entry name" value="Thiolase_N"/>
</dbReference>
<feature type="domain" description="Thiolase N-terminal" evidence="6">
    <location>
        <begin position="6"/>
        <end position="264"/>
    </location>
</feature>
<proteinExistence type="inferred from homology"/>
<evidence type="ECO:0000256" key="5">
    <source>
        <dbReference type="RuleBase" id="RU003557"/>
    </source>
</evidence>
<dbReference type="PIRSF" id="PIRSF000429">
    <property type="entry name" value="Ac-CoA_Ac_transf"/>
    <property type="match status" value="1"/>
</dbReference>
<reference evidence="8" key="1">
    <citation type="submission" date="2021-01" db="EMBL/GenBank/DDBJ databases">
        <title>Genome sequence of strain Noviherbaspirillum sp. DKR-6.</title>
        <authorList>
            <person name="Chaudhary D.K."/>
        </authorList>
    </citation>
    <scope>NUCLEOTIDE SEQUENCE</scope>
    <source>
        <strain evidence="8">DKR-6</strain>
    </source>
</reference>
<sequence>MSGRDVVFVGAARTAIGTFGGSLKDVAACDLGTVAVKAALERSGLDPAQAGQIVFGNVIQCEPRDMYVSRVVGINAGMAKESAALTVNRLCGSGLQAIVSAANAIQLGDTDVAIGGGVETMSRAPYSSTTARWGARMGDFSLVDMMLGALSDPFGAGHMGITAENVAQLYSITREEQDAFAVESQKKALNAIANGYFKSQIVPVEIKGRKGSVLFDTDEHPKADTTMETLAKLRAAFKKENGTVTAGNASGLNDGAAACVLMEASAAARAGVKPLARLVSYAVAGVDPSVMGTGPIPAVKLALQRAGLELSAMDVIESNEAFAAQSLGVCRGLDLDPARTNPNGGAIALGHPLGASGAIITVKCIYELMRTGKRYGLITMCIGGGQGIAAVVERL</sequence>